<dbReference type="PANTHER" id="PTHR43804:SF7">
    <property type="entry name" value="LD18447P"/>
    <property type="match status" value="1"/>
</dbReference>
<accession>A0A0G1RWB3</accession>
<dbReference type="SMART" id="SM00937">
    <property type="entry name" value="PCRF"/>
    <property type="match status" value="1"/>
</dbReference>
<dbReference type="Proteomes" id="UP000033860">
    <property type="component" value="Unassembled WGS sequence"/>
</dbReference>
<dbReference type="Gene3D" id="3.30.160.20">
    <property type="match status" value="1"/>
</dbReference>
<protein>
    <submittedName>
        <fullName evidence="5">Peptide chain release factor 1</fullName>
    </submittedName>
</protein>
<comment type="caution">
    <text evidence="5">The sequence shown here is derived from an EMBL/GenBank/DDBJ whole genome shotgun (WGS) entry which is preliminary data.</text>
</comment>
<dbReference type="SUPFAM" id="SSF75620">
    <property type="entry name" value="Release factor"/>
    <property type="match status" value="1"/>
</dbReference>
<comment type="similarity">
    <text evidence="1">Belongs to the prokaryotic/mitochondrial release factor family.</text>
</comment>
<reference evidence="5 6" key="1">
    <citation type="journal article" date="2015" name="Nature">
        <title>rRNA introns, odd ribosomes, and small enigmatic genomes across a large radiation of phyla.</title>
        <authorList>
            <person name="Brown C.T."/>
            <person name="Hug L.A."/>
            <person name="Thomas B.C."/>
            <person name="Sharon I."/>
            <person name="Castelle C.J."/>
            <person name="Singh A."/>
            <person name="Wilkins M.J."/>
            <person name="Williams K.H."/>
            <person name="Banfield J.F."/>
        </authorList>
    </citation>
    <scope>NUCLEOTIDE SEQUENCE [LARGE SCALE GENOMIC DNA]</scope>
</reference>
<proteinExistence type="inferred from homology"/>
<evidence type="ECO:0000259" key="4">
    <source>
        <dbReference type="SMART" id="SM00937"/>
    </source>
</evidence>
<dbReference type="AlphaFoldDB" id="A0A0G1RWB3"/>
<dbReference type="InterPro" id="IPR050057">
    <property type="entry name" value="Prokaryotic/Mito_RF"/>
</dbReference>
<sequence length="302" mass="33465">MTDYLKQEIDRLDQKIAAVKKSLADRELAPLAEEELAKLQAQKQVLLAAEQTPQINQEDSIDSTTRSGNVIIEIRPGTGGEEAKIWAADLEDMYTRFANSQGLAVVKLDQGIIKIKGKQTATLFQFEAGVHRVQRIPETEAHGRLHTSTATVAVLPEISEKEVVIHPGDLTIQFTHASSQGGQNVQKVSTAVRITHKPTGIITSCQTQRFQEQNRKIALDLLRSKLYQRELQKIAAQKSAARAIIGRGMRAEKIRTYNFPQNRVTDHRIAKSWKALDKIIAGDLEPVVSTLTRQLPPASPSA</sequence>
<dbReference type="InterPro" id="IPR000352">
    <property type="entry name" value="Pep_chain_release_fac_I"/>
</dbReference>
<evidence type="ECO:0000256" key="1">
    <source>
        <dbReference type="ARBA" id="ARBA00010835"/>
    </source>
</evidence>
<dbReference type="GO" id="GO:0005737">
    <property type="term" value="C:cytoplasm"/>
    <property type="evidence" value="ECO:0007669"/>
    <property type="project" value="UniProtKB-ARBA"/>
</dbReference>
<keyword evidence="2" id="KW-0488">Methylation</keyword>
<feature type="domain" description="Peptide chain release factor" evidence="4">
    <location>
        <begin position="17"/>
        <end position="127"/>
    </location>
</feature>
<dbReference type="Pfam" id="PF00472">
    <property type="entry name" value="RF-1"/>
    <property type="match status" value="1"/>
</dbReference>
<dbReference type="InterPro" id="IPR045853">
    <property type="entry name" value="Pep_chain_release_fac_I_sf"/>
</dbReference>
<dbReference type="GO" id="GO:0003747">
    <property type="term" value="F:translation release factor activity"/>
    <property type="evidence" value="ECO:0007669"/>
    <property type="project" value="InterPro"/>
</dbReference>
<dbReference type="PATRIC" id="fig|1618371.3.peg.463"/>
<gene>
    <name evidence="5" type="ORF">UX85_C0003G0075</name>
</gene>
<keyword evidence="3" id="KW-0648">Protein biosynthesis</keyword>
<organism evidence="5 6">
    <name type="scientific">Candidatus Beckwithbacteria bacterium GW2011_GWB1_47_15</name>
    <dbReference type="NCBI Taxonomy" id="1618371"/>
    <lineage>
        <taxon>Bacteria</taxon>
        <taxon>Candidatus Beckwithiibacteriota</taxon>
    </lineage>
</organism>
<dbReference type="Pfam" id="PF03462">
    <property type="entry name" value="PCRF"/>
    <property type="match status" value="1"/>
</dbReference>
<dbReference type="InterPro" id="IPR005139">
    <property type="entry name" value="PCRF"/>
</dbReference>
<dbReference type="Gene3D" id="3.30.70.1660">
    <property type="match status" value="1"/>
</dbReference>
<evidence type="ECO:0000313" key="5">
    <source>
        <dbReference type="EMBL" id="KKU61416.1"/>
    </source>
</evidence>
<name>A0A0G1RWB3_9BACT</name>
<evidence type="ECO:0000313" key="6">
    <source>
        <dbReference type="Proteomes" id="UP000033860"/>
    </source>
</evidence>
<dbReference type="EMBL" id="LCNT01000003">
    <property type="protein sequence ID" value="KKU61416.1"/>
    <property type="molecule type" value="Genomic_DNA"/>
</dbReference>
<evidence type="ECO:0000256" key="3">
    <source>
        <dbReference type="ARBA" id="ARBA00022917"/>
    </source>
</evidence>
<dbReference type="PANTHER" id="PTHR43804">
    <property type="entry name" value="LD18447P"/>
    <property type="match status" value="1"/>
</dbReference>
<evidence type="ECO:0000256" key="2">
    <source>
        <dbReference type="ARBA" id="ARBA00022481"/>
    </source>
</evidence>